<dbReference type="SUPFAM" id="SSF51569">
    <property type="entry name" value="Aldolase"/>
    <property type="match status" value="1"/>
</dbReference>
<comment type="pathway">
    <text evidence="1 11">Amino-acid biosynthesis; L-leucine biosynthesis; L-leucine from 3-methyl-2-oxobutanoate: step 1/4.</text>
</comment>
<dbReference type="EMBL" id="JADIMT010000050">
    <property type="protein sequence ID" value="MBO8436066.1"/>
    <property type="molecule type" value="Genomic_DNA"/>
</dbReference>
<evidence type="ECO:0000313" key="14">
    <source>
        <dbReference type="Proteomes" id="UP000823615"/>
    </source>
</evidence>
<dbReference type="Pfam" id="PF22617">
    <property type="entry name" value="HCS_D2"/>
    <property type="match status" value="1"/>
</dbReference>
<dbReference type="GO" id="GO:0003985">
    <property type="term" value="F:acetyl-CoA C-acetyltransferase activity"/>
    <property type="evidence" value="ECO:0007669"/>
    <property type="project" value="UniProtKB-UniRule"/>
</dbReference>
<dbReference type="InterPro" id="IPR013785">
    <property type="entry name" value="Aldolase_TIM"/>
</dbReference>
<dbReference type="InterPro" id="IPR005671">
    <property type="entry name" value="LeuA_bact_synth"/>
</dbReference>
<keyword evidence="5 11" id="KW-0432">Leucine biosynthesis</keyword>
<accession>A0A9D9E0R0</accession>
<dbReference type="HAMAP" id="MF_01025">
    <property type="entry name" value="LeuA_type1"/>
    <property type="match status" value="1"/>
</dbReference>
<evidence type="ECO:0000256" key="9">
    <source>
        <dbReference type="ARBA" id="ARBA00023211"/>
    </source>
</evidence>
<dbReference type="FunFam" id="3.20.20.70:FF:000010">
    <property type="entry name" value="2-isopropylmalate synthase"/>
    <property type="match status" value="1"/>
</dbReference>
<evidence type="ECO:0000256" key="10">
    <source>
        <dbReference type="ARBA" id="ARBA00023304"/>
    </source>
</evidence>
<dbReference type="Proteomes" id="UP000823615">
    <property type="component" value="Unassembled WGS sequence"/>
</dbReference>
<evidence type="ECO:0000256" key="6">
    <source>
        <dbReference type="ARBA" id="ARBA00022605"/>
    </source>
</evidence>
<dbReference type="Pfam" id="PF08502">
    <property type="entry name" value="LeuA_dimer"/>
    <property type="match status" value="1"/>
</dbReference>
<dbReference type="AlphaFoldDB" id="A0A9D9E0R0"/>
<proteinExistence type="inferred from homology"/>
<feature type="region of interest" description="Regulatory domain" evidence="11">
    <location>
        <begin position="391"/>
        <end position="531"/>
    </location>
</feature>
<dbReference type="PANTHER" id="PTHR10277:SF9">
    <property type="entry name" value="2-ISOPROPYLMALATE SYNTHASE 1, CHLOROPLASTIC-RELATED"/>
    <property type="match status" value="1"/>
</dbReference>
<reference evidence="13" key="1">
    <citation type="submission" date="2020-10" db="EMBL/GenBank/DDBJ databases">
        <authorList>
            <person name="Gilroy R."/>
        </authorList>
    </citation>
    <scope>NUCLEOTIDE SEQUENCE</scope>
    <source>
        <strain evidence="13">7293</strain>
    </source>
</reference>
<dbReference type="PANTHER" id="PTHR10277">
    <property type="entry name" value="HOMOCITRATE SYNTHASE-RELATED"/>
    <property type="match status" value="1"/>
</dbReference>
<evidence type="ECO:0000313" key="13">
    <source>
        <dbReference type="EMBL" id="MBO8436066.1"/>
    </source>
</evidence>
<dbReference type="PROSITE" id="PS00816">
    <property type="entry name" value="AIPM_HOMOCIT_SYNTH_2"/>
    <property type="match status" value="1"/>
</dbReference>
<comment type="subunit">
    <text evidence="11">Homodimer.</text>
</comment>
<feature type="binding site" evidence="11">
    <location>
        <position position="238"/>
    </location>
    <ligand>
        <name>Mn(2+)</name>
        <dbReference type="ChEBI" id="CHEBI:29035"/>
    </ligand>
</feature>
<dbReference type="CDD" id="cd07940">
    <property type="entry name" value="DRE_TIM_IPMS"/>
    <property type="match status" value="1"/>
</dbReference>
<gene>
    <name evidence="11" type="primary">leuA</name>
    <name evidence="13" type="ORF">IAA97_03715</name>
</gene>
<dbReference type="Gene3D" id="1.10.238.260">
    <property type="match status" value="1"/>
</dbReference>
<comment type="catalytic activity">
    <reaction evidence="11">
        <text>3-methyl-2-oxobutanoate + acetyl-CoA + H2O = (2S)-2-isopropylmalate + CoA + H(+)</text>
        <dbReference type="Rhea" id="RHEA:21524"/>
        <dbReference type="ChEBI" id="CHEBI:1178"/>
        <dbReference type="ChEBI" id="CHEBI:11851"/>
        <dbReference type="ChEBI" id="CHEBI:15377"/>
        <dbReference type="ChEBI" id="CHEBI:15378"/>
        <dbReference type="ChEBI" id="CHEBI:57287"/>
        <dbReference type="ChEBI" id="CHEBI:57288"/>
        <dbReference type="EC" id="2.3.3.13"/>
    </reaction>
</comment>
<dbReference type="SUPFAM" id="SSF110921">
    <property type="entry name" value="2-isopropylmalate synthase LeuA, allosteric (dimerisation) domain"/>
    <property type="match status" value="1"/>
</dbReference>
<comment type="function">
    <text evidence="11">Catalyzes the condensation of the acetyl group of acetyl-CoA with 3-methyl-2-oxobutanoate (2-ketoisovalerate) to form 3-carboxy-3-hydroxy-4-methylpentanoate (2-isopropylmalate).</text>
</comment>
<evidence type="ECO:0000256" key="7">
    <source>
        <dbReference type="ARBA" id="ARBA00022679"/>
    </source>
</evidence>
<dbReference type="NCBIfam" id="TIGR00973">
    <property type="entry name" value="leuA_bact"/>
    <property type="match status" value="1"/>
</dbReference>
<dbReference type="GO" id="GO:0003852">
    <property type="term" value="F:2-isopropylmalate synthase activity"/>
    <property type="evidence" value="ECO:0007669"/>
    <property type="project" value="UniProtKB-UniRule"/>
</dbReference>
<dbReference type="InterPro" id="IPR002034">
    <property type="entry name" value="AIPM/Hcit_synth_CS"/>
</dbReference>
<comment type="cofactor">
    <cofactor evidence="11">
        <name>Mn(2+)</name>
        <dbReference type="ChEBI" id="CHEBI:29035"/>
    </cofactor>
</comment>
<dbReference type="InterPro" id="IPR050073">
    <property type="entry name" value="2-IPM_HCS-like"/>
</dbReference>
<feature type="binding site" evidence="11">
    <location>
        <position position="14"/>
    </location>
    <ligand>
        <name>Mn(2+)</name>
        <dbReference type="ChEBI" id="CHEBI:29035"/>
    </ligand>
</feature>
<dbReference type="InterPro" id="IPR013709">
    <property type="entry name" value="2-isopropylmalate_synth_dimer"/>
</dbReference>
<evidence type="ECO:0000256" key="2">
    <source>
        <dbReference type="ARBA" id="ARBA00009396"/>
    </source>
</evidence>
<evidence type="ECO:0000256" key="4">
    <source>
        <dbReference type="ARBA" id="ARBA00018198"/>
    </source>
</evidence>
<evidence type="ECO:0000256" key="1">
    <source>
        <dbReference type="ARBA" id="ARBA00004689"/>
    </source>
</evidence>
<dbReference type="Gene3D" id="3.20.20.70">
    <property type="entry name" value="Aldolase class I"/>
    <property type="match status" value="1"/>
</dbReference>
<dbReference type="EC" id="2.3.3.13" evidence="3 11"/>
<evidence type="ECO:0000256" key="5">
    <source>
        <dbReference type="ARBA" id="ARBA00022430"/>
    </source>
</evidence>
<reference evidence="13" key="2">
    <citation type="journal article" date="2021" name="PeerJ">
        <title>Extensive microbial diversity within the chicken gut microbiome revealed by metagenomics and culture.</title>
        <authorList>
            <person name="Gilroy R."/>
            <person name="Ravi A."/>
            <person name="Getino M."/>
            <person name="Pursley I."/>
            <person name="Horton D.L."/>
            <person name="Alikhan N.F."/>
            <person name="Baker D."/>
            <person name="Gharbi K."/>
            <person name="Hall N."/>
            <person name="Watson M."/>
            <person name="Adriaenssens E.M."/>
            <person name="Foster-Nyarko E."/>
            <person name="Jarju S."/>
            <person name="Secka A."/>
            <person name="Antonio M."/>
            <person name="Oren A."/>
            <person name="Chaudhuri R.R."/>
            <person name="La Ragione R."/>
            <person name="Hildebrand F."/>
            <person name="Pallen M.J."/>
        </authorList>
    </citation>
    <scope>NUCLEOTIDE SEQUENCE</scope>
    <source>
        <strain evidence="13">7293</strain>
    </source>
</reference>
<feature type="domain" description="Pyruvate carboxyltransferase" evidence="12">
    <location>
        <begin position="5"/>
        <end position="267"/>
    </location>
</feature>
<comment type="similarity">
    <text evidence="2 11">Belongs to the alpha-IPM synthase/homocitrate synthase family. LeuA type 1 subfamily.</text>
</comment>
<keyword evidence="7 11" id="KW-0808">Transferase</keyword>
<dbReference type="GO" id="GO:0030145">
    <property type="term" value="F:manganese ion binding"/>
    <property type="evidence" value="ECO:0007669"/>
    <property type="project" value="UniProtKB-UniRule"/>
</dbReference>
<feature type="binding site" evidence="11">
    <location>
        <position position="204"/>
    </location>
    <ligand>
        <name>Mn(2+)</name>
        <dbReference type="ChEBI" id="CHEBI:29035"/>
    </ligand>
</feature>
<name>A0A9D9E0R0_9SPIO</name>
<dbReference type="Gene3D" id="3.30.160.270">
    <property type="match status" value="1"/>
</dbReference>
<keyword evidence="9 11" id="KW-0464">Manganese</keyword>
<comment type="caution">
    <text evidence="13">The sequence shown here is derived from an EMBL/GenBank/DDBJ whole genome shotgun (WGS) entry which is preliminary data.</text>
</comment>
<dbReference type="PROSITE" id="PS50991">
    <property type="entry name" value="PYR_CT"/>
    <property type="match status" value="1"/>
</dbReference>
<dbReference type="InterPro" id="IPR054691">
    <property type="entry name" value="LeuA/HCS_post-cat"/>
</dbReference>
<dbReference type="FunFam" id="1.10.238.260:FF:000001">
    <property type="entry name" value="2-isopropylmalate synthase"/>
    <property type="match status" value="1"/>
</dbReference>
<feature type="binding site" evidence="11">
    <location>
        <position position="202"/>
    </location>
    <ligand>
        <name>Mn(2+)</name>
        <dbReference type="ChEBI" id="CHEBI:29035"/>
    </ligand>
</feature>
<evidence type="ECO:0000256" key="11">
    <source>
        <dbReference type="HAMAP-Rule" id="MF_01025"/>
    </source>
</evidence>
<dbReference type="Pfam" id="PF00682">
    <property type="entry name" value="HMGL-like"/>
    <property type="match status" value="1"/>
</dbReference>
<dbReference type="SMART" id="SM00917">
    <property type="entry name" value="LeuA_dimer"/>
    <property type="match status" value="1"/>
</dbReference>
<keyword evidence="13" id="KW-0012">Acyltransferase</keyword>
<keyword evidence="6 11" id="KW-0028">Amino-acid biosynthesis</keyword>
<dbReference type="GO" id="GO:0009098">
    <property type="term" value="P:L-leucine biosynthetic process"/>
    <property type="evidence" value="ECO:0007669"/>
    <property type="project" value="UniProtKB-UniRule"/>
</dbReference>
<keyword evidence="10 11" id="KW-0100">Branched-chain amino acid biosynthesis</keyword>
<dbReference type="InterPro" id="IPR036230">
    <property type="entry name" value="LeuA_allosteric_dom_sf"/>
</dbReference>
<protein>
    <recommendedName>
        <fullName evidence="4 11">2-isopropylmalate synthase</fullName>
        <ecNumber evidence="3 11">2.3.3.13</ecNumber>
    </recommendedName>
    <alternativeName>
        <fullName evidence="11">Alpha-IPM synthase</fullName>
    </alternativeName>
    <alternativeName>
        <fullName evidence="11">Alpha-isopropylmalate synthase</fullName>
    </alternativeName>
</protein>
<evidence type="ECO:0000256" key="3">
    <source>
        <dbReference type="ARBA" id="ARBA00012973"/>
    </source>
</evidence>
<dbReference type="NCBIfam" id="NF002086">
    <property type="entry name" value="PRK00915.1-3"/>
    <property type="match status" value="1"/>
</dbReference>
<evidence type="ECO:0000259" key="12">
    <source>
        <dbReference type="PROSITE" id="PS50991"/>
    </source>
</evidence>
<keyword evidence="11" id="KW-0963">Cytoplasm</keyword>
<dbReference type="InterPro" id="IPR000891">
    <property type="entry name" value="PYR_CT"/>
</dbReference>
<evidence type="ECO:0000256" key="8">
    <source>
        <dbReference type="ARBA" id="ARBA00022723"/>
    </source>
</evidence>
<dbReference type="PROSITE" id="PS00815">
    <property type="entry name" value="AIPM_HOMOCIT_SYNTH_1"/>
    <property type="match status" value="1"/>
</dbReference>
<organism evidence="13 14">
    <name type="scientific">Candidatus Ornithospirochaeta stercoripullorum</name>
    <dbReference type="NCBI Taxonomy" id="2840899"/>
    <lineage>
        <taxon>Bacteria</taxon>
        <taxon>Pseudomonadati</taxon>
        <taxon>Spirochaetota</taxon>
        <taxon>Spirochaetia</taxon>
        <taxon>Spirochaetales</taxon>
        <taxon>Spirochaetaceae</taxon>
        <taxon>Spirochaetaceae incertae sedis</taxon>
        <taxon>Candidatus Ornithospirochaeta</taxon>
    </lineage>
</organism>
<keyword evidence="8 11" id="KW-0479">Metal-binding</keyword>
<sequence>MAERIYIFDTTLRDGEQAPGYSMNLEEKIRVARQLEALGVDIIEAGFAISSPGDFESVEAIAKSVDNVTVASLARALNKDIDAAWEAVKRAKRPRIHVFLATSDLHLQYKLRMSRDEALDCIKTEVRYARNLCPDIEFSLEDATRTDIDYMCRVVETAINEGATTINLPDTVGYASPGDITEMVSTVLNRVPNIDKAIISMHCHDDLGQATANSLAGVRAGARQIECTLCGIGERAGNTALEEVVMAMKTRPDVYNTETGIKTEELCRSARLLSSITGVKIFPSKAIVGDNAFAHESGIHQHGMMANSKTYEIMTPESVGVVKTNYVLGKHSGKHAFSKKLDELGYVLPEEEITRLFEEFKNLCDRKKNVSDRDIVALVESTEAVAKQTWSLSSYVVNSGNKITSTACIALKNGDKIVEGVASGTGPVYASLRAVEKIIHHPFSLDDYQLQAVTEHRDALGEALVKISDGTGVYRGRGVSTDVIEASILACLNAVNRMLEGGNSSISGGNKTSTLTFDNDMLVGHTDKEVQ</sequence>
<dbReference type="GO" id="GO:0005737">
    <property type="term" value="C:cytoplasm"/>
    <property type="evidence" value="ECO:0007669"/>
    <property type="project" value="UniProtKB-UniRule"/>
</dbReference>